<evidence type="ECO:0008006" key="3">
    <source>
        <dbReference type="Google" id="ProtNLM"/>
    </source>
</evidence>
<evidence type="ECO:0000313" key="2">
    <source>
        <dbReference type="Proteomes" id="UP000184255"/>
    </source>
</evidence>
<protein>
    <recommendedName>
        <fullName evidence="3">F-box domain-containing protein</fullName>
    </recommendedName>
</protein>
<proteinExistence type="predicted"/>
<comment type="caution">
    <text evidence="1">The sequence shown here is derived from an EMBL/GenBank/DDBJ whole genome shotgun (WGS) entry which is preliminary data.</text>
</comment>
<dbReference type="SUPFAM" id="SSF52047">
    <property type="entry name" value="RNI-like"/>
    <property type="match status" value="1"/>
</dbReference>
<sequence length="536" mass="61986">METACQSDLPLPPEIVTLISSTLPKPELLRLRLATRRLHDAATPFAFRAVYLRAYGTAATNFTSIATSARLRNYVKEITIDTNIGQNYEYASNEPYEFPSGFFNALTSLRYFSNLTKLHLRFSKYCGDNGREFEWAWIEEDWPFRYRILDTVSHCIVGLWTRAKQVEIDERANLRDFEARYLDDDPDFVTKGAEHLQKLTISNLADYHDPNLASSNAWQQLLRLPRLQDLKLLVTTEYHRSQHQILSPQERHEFFQKLPSTWLSPSLGNCLRTLSLYYTEYWGWFPRMNLYEIGMLPQLKVLALGQYVFTDERQTDWIATIGNSKGSGGLEELYLDDCPILFKARQHSPLTSDGYPDLRAVLKANYATAVTKEYNIRWHNVLETWRGRMKGLKKFIMGHGDWSSQWPSTKALKEHEGFVYLSYDELSQMFSENVHRNFCKPAGVEVSNTKDPVLARRYLHGAGLLQRRTARMQYIKYDIGMCGPWDNPYLTRGRGRPDDGWAPEKETVGVDDAACELLMATIRDRISGDEKYQNGD</sequence>
<evidence type="ECO:0000313" key="1">
    <source>
        <dbReference type="EMBL" id="CVL08935.1"/>
    </source>
</evidence>
<dbReference type="GeneID" id="65090983"/>
<dbReference type="PANTHER" id="PTHR42057:SF2">
    <property type="entry name" value="F-BOX DOMAIN PROTEIN (AFU_ORTHOLOGUE AFUA_4G00200)-RELATED"/>
    <property type="match status" value="1"/>
</dbReference>
<dbReference type="EMBL" id="FCQH01000028">
    <property type="protein sequence ID" value="CVL08935.1"/>
    <property type="molecule type" value="Genomic_DNA"/>
</dbReference>
<keyword evidence="2" id="KW-1185">Reference proteome</keyword>
<name>A0A1L7ULI4_FUSMA</name>
<accession>A0A1L7ULI4</accession>
<dbReference type="RefSeq" id="XP_041691380.1">
    <property type="nucleotide sequence ID" value="XM_041826062.1"/>
</dbReference>
<gene>
    <name evidence="1" type="ORF">FMAN_11732</name>
</gene>
<dbReference type="VEuPathDB" id="FungiDB:FMAN_11732"/>
<organism evidence="1 2">
    <name type="scientific">Fusarium mangiferae</name>
    <name type="common">Mango malformation disease fungus</name>
    <dbReference type="NCBI Taxonomy" id="192010"/>
    <lineage>
        <taxon>Eukaryota</taxon>
        <taxon>Fungi</taxon>
        <taxon>Dikarya</taxon>
        <taxon>Ascomycota</taxon>
        <taxon>Pezizomycotina</taxon>
        <taxon>Sordariomycetes</taxon>
        <taxon>Hypocreomycetidae</taxon>
        <taxon>Hypocreales</taxon>
        <taxon>Nectriaceae</taxon>
        <taxon>Fusarium</taxon>
        <taxon>Fusarium fujikuroi species complex</taxon>
    </lineage>
</organism>
<dbReference type="AlphaFoldDB" id="A0A1L7ULI4"/>
<reference evidence="2" key="1">
    <citation type="journal article" date="2016" name="Genome Biol. Evol.">
        <title>Comparative 'omics' of the Fusarium fujikuroi species complex highlights differences in genetic potential and metabolite synthesis.</title>
        <authorList>
            <person name="Niehaus E.-M."/>
            <person name="Muensterkoetter M."/>
            <person name="Proctor R.H."/>
            <person name="Brown D.W."/>
            <person name="Sharon A."/>
            <person name="Idan Y."/>
            <person name="Oren-Young L."/>
            <person name="Sieber C.M."/>
            <person name="Novak O."/>
            <person name="Pencik A."/>
            <person name="Tarkowska D."/>
            <person name="Hromadova K."/>
            <person name="Freeman S."/>
            <person name="Maymon M."/>
            <person name="Elazar M."/>
            <person name="Youssef S.A."/>
            <person name="El-Shabrawy E.S.M."/>
            <person name="Shalaby A.B.A."/>
            <person name="Houterman P."/>
            <person name="Brock N.L."/>
            <person name="Burkhardt I."/>
            <person name="Tsavkelova E.A."/>
            <person name="Dickschat J.S."/>
            <person name="Galuszka P."/>
            <person name="Gueldener U."/>
            <person name="Tudzynski B."/>
        </authorList>
    </citation>
    <scope>NUCLEOTIDE SEQUENCE [LARGE SCALE GENOMIC DNA]</scope>
    <source>
        <strain evidence="2">MRC7560</strain>
    </source>
</reference>
<dbReference type="Proteomes" id="UP000184255">
    <property type="component" value="Unassembled WGS sequence"/>
</dbReference>
<dbReference type="PANTHER" id="PTHR42057">
    <property type="entry name" value="F-BOX DOMAIN PROTEIN (AFU_ORTHOLOGUE AFUA_4G00200)"/>
    <property type="match status" value="1"/>
</dbReference>